<dbReference type="SFLD" id="SFLDS00001">
    <property type="entry name" value="Enolase"/>
    <property type="match status" value="1"/>
</dbReference>
<dbReference type="InterPro" id="IPR013342">
    <property type="entry name" value="Mandelate_racemase_C"/>
</dbReference>
<dbReference type="InterPro" id="IPR013341">
    <property type="entry name" value="Mandelate_racemase_N_dom"/>
</dbReference>
<dbReference type="Pfam" id="PF02746">
    <property type="entry name" value="MR_MLE_N"/>
    <property type="match status" value="1"/>
</dbReference>
<dbReference type="InterPro" id="IPR036849">
    <property type="entry name" value="Enolase-like_C_sf"/>
</dbReference>
<dbReference type="Gene3D" id="3.30.390.10">
    <property type="entry name" value="Enolase-like, N-terminal domain"/>
    <property type="match status" value="1"/>
</dbReference>
<proteinExistence type="predicted"/>
<feature type="domain" description="Mandelate racemase/muconate lactonizing enzyme C-terminal" evidence="3">
    <location>
        <begin position="146"/>
        <end position="308"/>
    </location>
</feature>
<dbReference type="SFLD" id="SFLDG00179">
    <property type="entry name" value="mandelate_racemase"/>
    <property type="match status" value="1"/>
</dbReference>
<evidence type="ECO:0000256" key="2">
    <source>
        <dbReference type="ARBA" id="ARBA00023239"/>
    </source>
</evidence>
<dbReference type="InterPro" id="IPR034593">
    <property type="entry name" value="DgoD-like"/>
</dbReference>
<dbReference type="PANTHER" id="PTHR48080">
    <property type="entry name" value="D-GALACTONATE DEHYDRATASE-RELATED"/>
    <property type="match status" value="1"/>
</dbReference>
<keyword evidence="5" id="KW-1185">Reference proteome</keyword>
<dbReference type="SUPFAM" id="SSF54826">
    <property type="entry name" value="Enolase N-terminal domain-like"/>
    <property type="match status" value="1"/>
</dbReference>
<dbReference type="Proteomes" id="UP000553776">
    <property type="component" value="Unassembled WGS sequence"/>
</dbReference>
<dbReference type="EMBL" id="JACJVR010000019">
    <property type="protein sequence ID" value="MBB6690954.1"/>
    <property type="molecule type" value="Genomic_DNA"/>
</dbReference>
<dbReference type="CDD" id="cd03316">
    <property type="entry name" value="MR_like"/>
    <property type="match status" value="1"/>
</dbReference>
<dbReference type="GO" id="GO:0016829">
    <property type="term" value="F:lyase activity"/>
    <property type="evidence" value="ECO:0007669"/>
    <property type="project" value="UniProtKB-KW"/>
</dbReference>
<dbReference type="InterPro" id="IPR029065">
    <property type="entry name" value="Enolase_C-like"/>
</dbReference>
<dbReference type="AlphaFoldDB" id="A0A841TZ73"/>
<evidence type="ECO:0000259" key="3">
    <source>
        <dbReference type="SMART" id="SM00922"/>
    </source>
</evidence>
<dbReference type="RefSeq" id="WP_185134943.1">
    <property type="nucleotide sequence ID" value="NZ_JACJVR010000019.1"/>
</dbReference>
<dbReference type="SUPFAM" id="SSF51604">
    <property type="entry name" value="Enolase C-terminal domain-like"/>
    <property type="match status" value="1"/>
</dbReference>
<dbReference type="Pfam" id="PF13378">
    <property type="entry name" value="MR_MLE_C"/>
    <property type="match status" value="1"/>
</dbReference>
<sequence length="462" mass="51599">MSTPETYESTLAHVNTFSSPSELRITDIRFADIAGAPMHCSLIKVYTNQGLVGFGEVRDGADKQYALMLKSRLLGENPCQIDKLFRRIKQFGGHARQGGGVSGLEIALWDLAGKAYGIPIYQMLGGKFRDKIRMYCDTDVHGKDTGTHMGLALKERMDKGFTFLKMDLGINQIIHEPGTLSAPLGFLEEMRSLSKAWYDAQRDGSLSEEELRRARNRLYDIYNIAHPFTGIHVTEKGLDMLEQYVAEVRAVIGYEVPLAIDHFGHIGVEDCIKLGKRIDKFNLAWMEDMIPWQYTEQYVRLARSVTTPICTGEDIYLKENFRPLLASGGVSVIHPDVLTTGGILETKKIGDMAQEYGVSMAIHMAESPIACLAAVHAAAATENFLALEFHSVDVDWWDDLIVSKLPKPLVDNGFIAVPDAPGLGIEELNDETIAQHLHPKIPGLWEATDSWNDHWGHDRLWS</sequence>
<dbReference type="GO" id="GO:0046872">
    <property type="term" value="F:metal ion binding"/>
    <property type="evidence" value="ECO:0007669"/>
    <property type="project" value="UniProtKB-KW"/>
</dbReference>
<accession>A0A841TZ73</accession>
<evidence type="ECO:0000256" key="1">
    <source>
        <dbReference type="ARBA" id="ARBA00022723"/>
    </source>
</evidence>
<dbReference type="PANTHER" id="PTHR48080:SF2">
    <property type="entry name" value="D-GALACTONATE DEHYDRATASE"/>
    <property type="match status" value="1"/>
</dbReference>
<dbReference type="Gene3D" id="3.20.20.120">
    <property type="entry name" value="Enolase-like C-terminal domain"/>
    <property type="match status" value="1"/>
</dbReference>
<reference evidence="4 5" key="1">
    <citation type="submission" date="2020-08" db="EMBL/GenBank/DDBJ databases">
        <title>Cohnella phylogeny.</title>
        <authorList>
            <person name="Dunlap C."/>
        </authorList>
    </citation>
    <scope>NUCLEOTIDE SEQUENCE [LARGE SCALE GENOMIC DNA]</scope>
    <source>
        <strain evidence="4 5">DSM 25239</strain>
    </source>
</reference>
<dbReference type="SMART" id="SM00922">
    <property type="entry name" value="MR_MLE"/>
    <property type="match status" value="1"/>
</dbReference>
<gene>
    <name evidence="4" type="ORF">H7B90_06000</name>
</gene>
<name>A0A841TZ73_9BACL</name>
<keyword evidence="2" id="KW-0456">Lyase</keyword>
<dbReference type="InterPro" id="IPR029017">
    <property type="entry name" value="Enolase-like_N"/>
</dbReference>
<keyword evidence="1" id="KW-0479">Metal-binding</keyword>
<evidence type="ECO:0000313" key="4">
    <source>
        <dbReference type="EMBL" id="MBB6690954.1"/>
    </source>
</evidence>
<comment type="caution">
    <text evidence="4">The sequence shown here is derived from an EMBL/GenBank/DDBJ whole genome shotgun (WGS) entry which is preliminary data.</text>
</comment>
<organism evidence="4 5">
    <name type="scientific">Cohnella xylanilytica</name>
    <dbReference type="NCBI Taxonomy" id="557555"/>
    <lineage>
        <taxon>Bacteria</taxon>
        <taxon>Bacillati</taxon>
        <taxon>Bacillota</taxon>
        <taxon>Bacilli</taxon>
        <taxon>Bacillales</taxon>
        <taxon>Paenibacillaceae</taxon>
        <taxon>Cohnella</taxon>
    </lineage>
</organism>
<protein>
    <submittedName>
        <fullName evidence="4">Mandelate racemase/muconate lactonizing enzyme family protein</fullName>
    </submittedName>
</protein>
<evidence type="ECO:0000313" key="5">
    <source>
        <dbReference type="Proteomes" id="UP000553776"/>
    </source>
</evidence>